<dbReference type="eggNOG" id="COG0789">
    <property type="taxonomic scope" value="Bacteria"/>
</dbReference>
<dbReference type="SMART" id="SM00028">
    <property type="entry name" value="TPR"/>
    <property type="match status" value="4"/>
</dbReference>
<dbReference type="STRING" id="502025.Hoch_0054"/>
<feature type="compositionally biased region" description="Basic residues" evidence="2">
    <location>
        <begin position="368"/>
        <end position="377"/>
    </location>
</feature>
<reference evidence="4 5" key="1">
    <citation type="journal article" date="2010" name="Stand. Genomic Sci.">
        <title>Complete genome sequence of Haliangium ochraceum type strain (SMP-2).</title>
        <authorList>
            <consortium name="US DOE Joint Genome Institute (JGI-PGF)"/>
            <person name="Ivanova N."/>
            <person name="Daum C."/>
            <person name="Lang E."/>
            <person name="Abt B."/>
            <person name="Kopitz M."/>
            <person name="Saunders E."/>
            <person name="Lapidus A."/>
            <person name="Lucas S."/>
            <person name="Glavina Del Rio T."/>
            <person name="Nolan M."/>
            <person name="Tice H."/>
            <person name="Copeland A."/>
            <person name="Cheng J.F."/>
            <person name="Chen F."/>
            <person name="Bruce D."/>
            <person name="Goodwin L."/>
            <person name="Pitluck S."/>
            <person name="Mavromatis K."/>
            <person name="Pati A."/>
            <person name="Mikhailova N."/>
            <person name="Chen A."/>
            <person name="Palaniappan K."/>
            <person name="Land M."/>
            <person name="Hauser L."/>
            <person name="Chang Y.J."/>
            <person name="Jeffries C.D."/>
            <person name="Detter J.C."/>
            <person name="Brettin T."/>
            <person name="Rohde M."/>
            <person name="Goker M."/>
            <person name="Bristow J."/>
            <person name="Markowitz V."/>
            <person name="Eisen J.A."/>
            <person name="Hugenholtz P."/>
            <person name="Kyrpides N.C."/>
            <person name="Klenk H.P."/>
        </authorList>
    </citation>
    <scope>NUCLEOTIDE SEQUENCE [LARGE SCALE GENOMIC DNA]</scope>
    <source>
        <strain evidence="5">DSM 14365 / CIP 107738 / JCM 11303 / AJ 13395 / SMP-2</strain>
    </source>
</reference>
<keyword evidence="5" id="KW-1185">Reference proteome</keyword>
<sequence>MNENELFSIKDVARIFELEVSRLRYWAQTGFVNPSERRGGRMFYTFRDLVALRTAKGLLDAGLSLQKVRKNLETLRLVLPEVADPASKMRICSDGETVVAVDQGVAFEPATGQVVMSFTVDGLSHELSELSELKPAGPGALEDDLSGPKLAPVAALEAEVDSGPNPSLAGDDDGDMDGDEDGEPSAYQCFVFGCEAEERGELGLAEQHYRQAVSLQISLAAASTNLGNLLYRRGALSEARAAYENALEYEPAQAEARFNLGNLLEDLGETDQAIAELRRVCWTHPSFADAHYNLGLVLARVGGVRQACIHLERFLELEGESEWAERAAEFLEALKSASADASERAPETAEGGENADAGRKGAGTLKDRRSKNRSARR</sequence>
<feature type="repeat" description="TPR" evidence="1">
    <location>
        <begin position="220"/>
        <end position="253"/>
    </location>
</feature>
<dbReference type="InterPro" id="IPR052943">
    <property type="entry name" value="TMTC_O-mannosyl-trnsfr"/>
</dbReference>
<dbReference type="Gene3D" id="1.25.40.10">
    <property type="entry name" value="Tetratricopeptide repeat domain"/>
    <property type="match status" value="2"/>
</dbReference>
<dbReference type="PROSITE" id="PS50005">
    <property type="entry name" value="TPR"/>
    <property type="match status" value="2"/>
</dbReference>
<dbReference type="Pfam" id="PF13414">
    <property type="entry name" value="TPR_11"/>
    <property type="match status" value="1"/>
</dbReference>
<dbReference type="Pfam" id="PF13411">
    <property type="entry name" value="MerR_1"/>
    <property type="match status" value="1"/>
</dbReference>
<dbReference type="GO" id="GO:0006355">
    <property type="term" value="P:regulation of DNA-templated transcription"/>
    <property type="evidence" value="ECO:0007669"/>
    <property type="project" value="InterPro"/>
</dbReference>
<dbReference type="EMBL" id="CP001804">
    <property type="protein sequence ID" value="ACY12696.1"/>
    <property type="molecule type" value="Genomic_DNA"/>
</dbReference>
<dbReference type="GO" id="GO:0003677">
    <property type="term" value="F:DNA binding"/>
    <property type="evidence" value="ECO:0007669"/>
    <property type="project" value="InterPro"/>
</dbReference>
<name>D0LGF0_HALO1</name>
<dbReference type="SUPFAM" id="SSF48452">
    <property type="entry name" value="TPR-like"/>
    <property type="match status" value="1"/>
</dbReference>
<organism evidence="4 5">
    <name type="scientific">Haliangium ochraceum (strain DSM 14365 / JCM 11303 / SMP-2)</name>
    <dbReference type="NCBI Taxonomy" id="502025"/>
    <lineage>
        <taxon>Bacteria</taxon>
        <taxon>Pseudomonadati</taxon>
        <taxon>Myxococcota</taxon>
        <taxon>Polyangia</taxon>
        <taxon>Haliangiales</taxon>
        <taxon>Kofleriaceae</taxon>
        <taxon>Haliangium</taxon>
    </lineage>
</organism>
<dbReference type="PROSITE" id="PS50937">
    <property type="entry name" value="HTH_MERR_2"/>
    <property type="match status" value="1"/>
</dbReference>
<dbReference type="InterPro" id="IPR000551">
    <property type="entry name" value="MerR-type_HTH_dom"/>
</dbReference>
<dbReference type="InterPro" id="IPR011990">
    <property type="entry name" value="TPR-like_helical_dom_sf"/>
</dbReference>
<dbReference type="InterPro" id="IPR009061">
    <property type="entry name" value="DNA-bd_dom_put_sf"/>
</dbReference>
<feature type="region of interest" description="Disordered" evidence="2">
    <location>
        <begin position="158"/>
        <end position="182"/>
    </location>
</feature>
<dbReference type="PANTHER" id="PTHR44809:SF1">
    <property type="entry name" value="PROTEIN O-MANNOSYL-TRANSFERASE TMTC1"/>
    <property type="match status" value="1"/>
</dbReference>
<accession>D0LGF0</accession>
<dbReference type="PANTHER" id="PTHR44809">
    <property type="match status" value="1"/>
</dbReference>
<gene>
    <name evidence="4" type="ordered locus">Hoch_0054</name>
</gene>
<keyword evidence="1" id="KW-0802">TPR repeat</keyword>
<evidence type="ECO:0000256" key="2">
    <source>
        <dbReference type="SAM" id="MobiDB-lite"/>
    </source>
</evidence>
<dbReference type="eggNOG" id="COG0457">
    <property type="taxonomic scope" value="Bacteria"/>
</dbReference>
<feature type="domain" description="HTH merR-type" evidence="3">
    <location>
        <begin position="6"/>
        <end position="74"/>
    </location>
</feature>
<dbReference type="AlphaFoldDB" id="D0LGF0"/>
<feature type="repeat" description="TPR" evidence="1">
    <location>
        <begin position="254"/>
        <end position="287"/>
    </location>
</feature>
<proteinExistence type="predicted"/>
<dbReference type="HOGENOM" id="CLU_050368_0_0_7"/>
<dbReference type="SUPFAM" id="SSF46955">
    <property type="entry name" value="Putative DNA-binding domain"/>
    <property type="match status" value="1"/>
</dbReference>
<feature type="compositionally biased region" description="Acidic residues" evidence="2">
    <location>
        <begin position="170"/>
        <end position="182"/>
    </location>
</feature>
<evidence type="ECO:0000313" key="4">
    <source>
        <dbReference type="EMBL" id="ACY12696.1"/>
    </source>
</evidence>
<dbReference type="InterPro" id="IPR019734">
    <property type="entry name" value="TPR_rpt"/>
</dbReference>
<dbReference type="RefSeq" id="WP_012825323.1">
    <property type="nucleotide sequence ID" value="NC_013440.1"/>
</dbReference>
<evidence type="ECO:0000313" key="5">
    <source>
        <dbReference type="Proteomes" id="UP000001880"/>
    </source>
</evidence>
<evidence type="ECO:0000256" key="1">
    <source>
        <dbReference type="PROSITE-ProRule" id="PRU00339"/>
    </source>
</evidence>
<dbReference type="Gene3D" id="1.10.1660.10">
    <property type="match status" value="1"/>
</dbReference>
<feature type="region of interest" description="Disordered" evidence="2">
    <location>
        <begin position="338"/>
        <end position="377"/>
    </location>
</feature>
<dbReference type="Proteomes" id="UP000001880">
    <property type="component" value="Chromosome"/>
</dbReference>
<protein>
    <submittedName>
        <fullName evidence="4">Transcriptional regulator, MerR family</fullName>
    </submittedName>
</protein>
<dbReference type="SMART" id="SM00422">
    <property type="entry name" value="HTH_MERR"/>
    <property type="match status" value="1"/>
</dbReference>
<evidence type="ECO:0000259" key="3">
    <source>
        <dbReference type="PROSITE" id="PS50937"/>
    </source>
</evidence>
<dbReference type="KEGG" id="hoh:Hoch_0054"/>